<feature type="transmembrane region" description="Helical" evidence="1">
    <location>
        <begin position="291"/>
        <end position="313"/>
    </location>
</feature>
<accession>A0A419F8M7</accession>
<name>A0A419F8M7_9BACT</name>
<evidence type="ECO:0000313" key="2">
    <source>
        <dbReference type="EMBL" id="RJP74898.1"/>
    </source>
</evidence>
<feature type="transmembrane region" description="Helical" evidence="1">
    <location>
        <begin position="169"/>
        <end position="189"/>
    </location>
</feature>
<protein>
    <submittedName>
        <fullName evidence="2">Uncharacterized protein</fullName>
    </submittedName>
</protein>
<feature type="transmembrane region" description="Helical" evidence="1">
    <location>
        <begin position="58"/>
        <end position="82"/>
    </location>
</feature>
<feature type="transmembrane region" description="Helical" evidence="1">
    <location>
        <begin position="371"/>
        <end position="394"/>
    </location>
</feature>
<sequence>MWLVFGLSVFTPCALLAAWIFLIIRKRRSLGAGTSEYQPIRVRDAFGLGLATIRRHRWIVLLPVLGRCVSFAASFPATYLAVKSDPQRFIEPAIAGPYGLSDAVIPFGSMLLSSLASALRQIDSAMLSPFHSRLIAGICFLGAAYLLLRRRRSDTAATIVPALTGRRKMLVGILFAGAGIACIVVFAALEGRVARRQFFWPWLWIVIMLLLLPVASFANATILSLMKAGLKKEEISFTQAIPEAESCFIPLLGFAFVSAFIGSSGFLPLIALPTGRTLNFVAGSVLPVVSVFLTMLITGVLAAMVSFVPAIIVDQRAPLISAFKRCLELWARHPRSAAAFVLASTGLLLIPEMLGQVEQWLYFPLGWTRAVFSFACSCLQIALGVLVMCSMIAFHRGIVAWQRPQDSPASSGDA</sequence>
<evidence type="ECO:0000256" key="1">
    <source>
        <dbReference type="SAM" id="Phobius"/>
    </source>
</evidence>
<keyword evidence="1" id="KW-0472">Membrane</keyword>
<comment type="caution">
    <text evidence="2">The sequence shown here is derived from an EMBL/GenBank/DDBJ whole genome shotgun (WGS) entry which is preliminary data.</text>
</comment>
<dbReference type="Proteomes" id="UP000285961">
    <property type="component" value="Unassembled WGS sequence"/>
</dbReference>
<keyword evidence="1" id="KW-0812">Transmembrane</keyword>
<reference evidence="2 3" key="1">
    <citation type="journal article" date="2017" name="ISME J.">
        <title>Energy and carbon metabolisms in a deep terrestrial subsurface fluid microbial community.</title>
        <authorList>
            <person name="Momper L."/>
            <person name="Jungbluth S.P."/>
            <person name="Lee M.D."/>
            <person name="Amend J.P."/>
        </authorList>
    </citation>
    <scope>NUCLEOTIDE SEQUENCE [LARGE SCALE GENOMIC DNA]</scope>
    <source>
        <strain evidence="2">SURF_17</strain>
    </source>
</reference>
<feature type="transmembrane region" description="Helical" evidence="1">
    <location>
        <begin position="130"/>
        <end position="148"/>
    </location>
</feature>
<proteinExistence type="predicted"/>
<gene>
    <name evidence="2" type="ORF">C4532_01445</name>
</gene>
<dbReference type="EMBL" id="QZKI01000009">
    <property type="protein sequence ID" value="RJP74898.1"/>
    <property type="molecule type" value="Genomic_DNA"/>
</dbReference>
<feature type="transmembrane region" description="Helical" evidence="1">
    <location>
        <begin position="6"/>
        <end position="24"/>
    </location>
</feature>
<keyword evidence="1" id="KW-1133">Transmembrane helix</keyword>
<evidence type="ECO:0000313" key="3">
    <source>
        <dbReference type="Proteomes" id="UP000285961"/>
    </source>
</evidence>
<feature type="transmembrane region" description="Helical" evidence="1">
    <location>
        <begin position="201"/>
        <end position="226"/>
    </location>
</feature>
<organism evidence="2 3">
    <name type="scientific">Candidatus Abyssobacteria bacterium SURF_17</name>
    <dbReference type="NCBI Taxonomy" id="2093361"/>
    <lineage>
        <taxon>Bacteria</taxon>
        <taxon>Pseudomonadati</taxon>
        <taxon>Candidatus Hydrogenedentota</taxon>
        <taxon>Candidatus Abyssobacteria</taxon>
    </lineage>
</organism>
<dbReference type="AlphaFoldDB" id="A0A419F8M7"/>
<feature type="transmembrane region" description="Helical" evidence="1">
    <location>
        <begin position="247"/>
        <end position="271"/>
    </location>
</feature>
<feature type="transmembrane region" description="Helical" evidence="1">
    <location>
        <begin position="334"/>
        <end position="351"/>
    </location>
</feature>